<dbReference type="GO" id="GO:0045944">
    <property type="term" value="P:positive regulation of transcription by RNA polymerase II"/>
    <property type="evidence" value="ECO:0000318"/>
    <property type="project" value="GO_Central"/>
</dbReference>
<proteinExistence type="predicted"/>
<dbReference type="GO" id="GO:0008270">
    <property type="term" value="F:zinc ion binding"/>
    <property type="evidence" value="ECO:0007669"/>
    <property type="project" value="UniProtKB-KW"/>
</dbReference>
<dbReference type="Proteomes" id="UP000009022">
    <property type="component" value="Unassembled WGS sequence"/>
</dbReference>
<dbReference type="PANTHER" id="PTHR46452:SF1">
    <property type="entry name" value="TRANSCRIPTION INITIATION FACTOR TFIID SUBUNIT 3"/>
    <property type="match status" value="1"/>
</dbReference>
<evidence type="ECO:0000313" key="7">
    <source>
        <dbReference type="EMBL" id="EDV25200.1"/>
    </source>
</evidence>
<dbReference type="InterPro" id="IPR011011">
    <property type="entry name" value="Znf_FYVE_PHD"/>
</dbReference>
<dbReference type="InParanoid" id="B3RWW1"/>
<dbReference type="CTD" id="6754303"/>
<dbReference type="GeneID" id="6754303"/>
<dbReference type="STRING" id="10228.B3RWW1"/>
<dbReference type="CDD" id="cd15522">
    <property type="entry name" value="PHD_TAF3"/>
    <property type="match status" value="1"/>
</dbReference>
<feature type="region of interest" description="Disordered" evidence="5">
    <location>
        <begin position="262"/>
        <end position="335"/>
    </location>
</feature>
<evidence type="ECO:0000256" key="5">
    <source>
        <dbReference type="SAM" id="MobiDB-lite"/>
    </source>
</evidence>
<dbReference type="GO" id="GO:0005669">
    <property type="term" value="C:transcription factor TFIID complex"/>
    <property type="evidence" value="ECO:0000318"/>
    <property type="project" value="GO_Central"/>
</dbReference>
<feature type="compositionally biased region" description="Basic residues" evidence="5">
    <location>
        <begin position="551"/>
        <end position="560"/>
    </location>
</feature>
<dbReference type="InterPro" id="IPR019786">
    <property type="entry name" value="Zinc_finger_PHD-type_CS"/>
</dbReference>
<organism evidence="7 8">
    <name type="scientific">Trichoplax adhaerens</name>
    <name type="common">Trichoplax reptans</name>
    <dbReference type="NCBI Taxonomy" id="10228"/>
    <lineage>
        <taxon>Eukaryota</taxon>
        <taxon>Metazoa</taxon>
        <taxon>Placozoa</taxon>
        <taxon>Uniplacotomia</taxon>
        <taxon>Trichoplacea</taxon>
        <taxon>Trichoplacidae</taxon>
        <taxon>Trichoplax</taxon>
    </lineage>
</organism>
<feature type="region of interest" description="Disordered" evidence="5">
    <location>
        <begin position="47"/>
        <end position="68"/>
    </location>
</feature>
<dbReference type="InterPro" id="IPR001965">
    <property type="entry name" value="Znf_PHD"/>
</dbReference>
<sequence length="667" mass="74528">MAFDDVGIDLKEVLEYIGQVDVVPLGQEYYSFPVPVPDKIIYLEEDDDEQKSNASDHIDLHPPNHDLNESTKQVEMMEIDENITKTDTKLINNDATDSVKRDVNDQAKAENLESHDSIENEPEVIVINKRNKIEDLRQRYRPDTLYTSDRKEWHMSNNRAISLASSKEAEMKPTTLSMPMVKPLRTNSEPNKPIQPDVILKSNAASINKTKVKSASKLKPSNSKSEMKTTKDSPTAAESSLVDPKKVMTMKNIVLKITASVDEKKKKKKSFSGVEIIEKAAKLSPNKNKSETNKAKSDSNVANVSNSKVSKVKRPDGEKLKTKRSNEGKTKEKKLVKKYIDELSGVTDQIKGKMKAKPKDKIKKVKGKHKGNVQGKGKTKVKSDGKIKGKDKFKGGSKIKAESKRKRKGNDKDTSERKHKSEGKSKIYTTDDNKKKALKSQDIKRKDSKGNISLKSKTKLDKSKSEKSKIAGKKKDKPALKTSADMSTKLTLKDKPIKNAYSKIPAGIADNSAVKTPSKKRKSEFEDIKPGSAKIHKQAEKKSKIEEKSNRSKKATKSKSNKSSQGKPLDSVKSKPSLPPVYVKAIVDETISTANNATETSNSYDPCPVCHLLDDGSSMVFCDECEKWFHFKCVGLEIAPKEEDAWFCNACRRKKKTGKTSQKFIKK</sequence>
<feature type="compositionally biased region" description="Basic residues" evidence="5">
    <location>
        <begin position="352"/>
        <end position="371"/>
    </location>
</feature>
<dbReference type="Pfam" id="PF00628">
    <property type="entry name" value="PHD"/>
    <property type="match status" value="1"/>
</dbReference>
<dbReference type="GO" id="GO:0002039">
    <property type="term" value="F:p53 binding"/>
    <property type="evidence" value="ECO:0000318"/>
    <property type="project" value="GO_Central"/>
</dbReference>
<keyword evidence="8" id="KW-1185">Reference proteome</keyword>
<evidence type="ECO:0000256" key="4">
    <source>
        <dbReference type="PROSITE-ProRule" id="PRU00146"/>
    </source>
</evidence>
<accession>B3RWW1</accession>
<dbReference type="KEGG" id="tad:TRIADDRAFT_56898"/>
<dbReference type="EMBL" id="DS985245">
    <property type="protein sequence ID" value="EDV25200.1"/>
    <property type="molecule type" value="Genomic_DNA"/>
</dbReference>
<feature type="compositionally biased region" description="Low complexity" evidence="5">
    <location>
        <begin position="298"/>
        <end position="309"/>
    </location>
</feature>
<name>B3RWW1_TRIAD</name>
<feature type="compositionally biased region" description="Basic and acidic residues" evidence="5">
    <location>
        <begin position="422"/>
        <end position="449"/>
    </location>
</feature>
<feature type="domain" description="PHD-type" evidence="6">
    <location>
        <begin position="604"/>
        <end position="654"/>
    </location>
</feature>
<dbReference type="PROSITE" id="PS01359">
    <property type="entry name" value="ZF_PHD_1"/>
    <property type="match status" value="1"/>
</dbReference>
<keyword evidence="3" id="KW-0862">Zinc</keyword>
<evidence type="ECO:0000313" key="8">
    <source>
        <dbReference type="Proteomes" id="UP000009022"/>
    </source>
</evidence>
<evidence type="ECO:0000256" key="1">
    <source>
        <dbReference type="ARBA" id="ARBA00022723"/>
    </source>
</evidence>
<evidence type="ECO:0000256" key="3">
    <source>
        <dbReference type="ARBA" id="ARBA00022833"/>
    </source>
</evidence>
<dbReference type="InterPro" id="IPR019787">
    <property type="entry name" value="Znf_PHD-finger"/>
</dbReference>
<evidence type="ECO:0000256" key="2">
    <source>
        <dbReference type="ARBA" id="ARBA00022771"/>
    </source>
</evidence>
<dbReference type="HOGENOM" id="CLU_411824_0_0_1"/>
<protein>
    <recommendedName>
        <fullName evidence="6">PHD-type domain-containing protein</fullName>
    </recommendedName>
</protein>
<dbReference type="eggNOG" id="KOG1973">
    <property type="taxonomic scope" value="Eukaryota"/>
</dbReference>
<gene>
    <name evidence="7" type="ORF">TRIADDRAFT_56898</name>
</gene>
<reference evidence="7 8" key="1">
    <citation type="journal article" date="2008" name="Nature">
        <title>The Trichoplax genome and the nature of placozoans.</title>
        <authorList>
            <person name="Srivastava M."/>
            <person name="Begovic E."/>
            <person name="Chapman J."/>
            <person name="Putnam N.H."/>
            <person name="Hellsten U."/>
            <person name="Kawashima T."/>
            <person name="Kuo A."/>
            <person name="Mitros T."/>
            <person name="Salamov A."/>
            <person name="Carpenter M.L."/>
            <person name="Signorovitch A.Y."/>
            <person name="Moreno M.A."/>
            <person name="Kamm K."/>
            <person name="Grimwood J."/>
            <person name="Schmutz J."/>
            <person name="Shapiro H."/>
            <person name="Grigoriev I.V."/>
            <person name="Buss L.W."/>
            <person name="Schierwater B."/>
            <person name="Dellaporta S.L."/>
            <person name="Rokhsar D.S."/>
        </authorList>
    </citation>
    <scope>NUCLEOTIDE SEQUENCE [LARGE SCALE GENOMIC DNA]</scope>
    <source>
        <strain evidence="7 8">Grell-BS-1999</strain>
    </source>
</reference>
<dbReference type="AlphaFoldDB" id="B3RWW1"/>
<dbReference type="InterPro" id="IPR013083">
    <property type="entry name" value="Znf_RING/FYVE/PHD"/>
</dbReference>
<dbReference type="PANTHER" id="PTHR46452">
    <property type="entry name" value="TRANSCRIPTION INITIATION FACTOR TFIID SUBUNIT 3"/>
    <property type="match status" value="1"/>
</dbReference>
<keyword evidence="1" id="KW-0479">Metal-binding</keyword>
<feature type="compositionally biased region" description="Basic and acidic residues" evidence="5">
    <location>
        <begin position="381"/>
        <end position="402"/>
    </location>
</feature>
<feature type="compositionally biased region" description="Basic and acidic residues" evidence="5">
    <location>
        <begin position="458"/>
        <end position="469"/>
    </location>
</feature>
<feature type="region of interest" description="Disordered" evidence="5">
    <location>
        <begin position="180"/>
        <end position="243"/>
    </location>
</feature>
<feature type="compositionally biased region" description="Basic and acidic residues" evidence="5">
    <location>
        <begin position="537"/>
        <end position="550"/>
    </location>
</feature>
<dbReference type="OrthoDB" id="436852at2759"/>
<feature type="compositionally biased region" description="Basic and acidic residues" evidence="5">
    <location>
        <begin position="50"/>
        <end position="68"/>
    </location>
</feature>
<feature type="region of interest" description="Disordered" evidence="5">
    <location>
        <begin position="347"/>
        <end position="577"/>
    </location>
</feature>
<dbReference type="Gene3D" id="3.30.40.10">
    <property type="entry name" value="Zinc/RING finger domain, C3HC4 (zinc finger)"/>
    <property type="match status" value="1"/>
</dbReference>
<feature type="compositionally biased region" description="Basic and acidic residues" evidence="5">
    <location>
        <begin position="313"/>
        <end position="330"/>
    </location>
</feature>
<evidence type="ECO:0000259" key="6">
    <source>
        <dbReference type="PROSITE" id="PS50016"/>
    </source>
</evidence>
<keyword evidence="2 4" id="KW-0863">Zinc-finger</keyword>
<dbReference type="PROSITE" id="PS50016">
    <property type="entry name" value="ZF_PHD_2"/>
    <property type="match status" value="1"/>
</dbReference>
<dbReference type="RefSeq" id="XP_002113090.1">
    <property type="nucleotide sequence ID" value="XM_002113054.1"/>
</dbReference>
<dbReference type="SMART" id="SM00249">
    <property type="entry name" value="PHD"/>
    <property type="match status" value="1"/>
</dbReference>
<dbReference type="SUPFAM" id="SSF57903">
    <property type="entry name" value="FYVE/PHD zinc finger"/>
    <property type="match status" value="1"/>
</dbReference>
<feature type="compositionally biased region" description="Basic and acidic residues" evidence="5">
    <location>
        <begin position="288"/>
        <end position="297"/>
    </location>
</feature>